<dbReference type="EMBL" id="JGVR01000007">
    <property type="protein sequence ID" value="KEZ19823.1"/>
    <property type="molecule type" value="Genomic_DNA"/>
</dbReference>
<comment type="caution">
    <text evidence="2">The sequence shown here is derived from an EMBL/GenBank/DDBJ whole genome shotgun (WGS) entry which is preliminary data.</text>
</comment>
<keyword evidence="1" id="KW-0812">Transmembrane</keyword>
<proteinExistence type="predicted"/>
<evidence type="ECO:0000313" key="3">
    <source>
        <dbReference type="Proteomes" id="UP000028534"/>
    </source>
</evidence>
<sequence>MAYSLHDIGDEDRDRSGHWLHDKQDQRRAIVPLRLILIALLMGALLLVLMRHVLPASTTASAPSIDAPATISTRFAACDDLDGQACVLATDAYAYQGRRYHLADISAPRLEGAACPQEAALARAGRTALQGMLNGGSFEAHADPADSDPTARILLRDGVSLGQLLILKRYARPWSSKPINWCAAG</sequence>
<dbReference type="STRING" id="13690.AX777_13410"/>
<feature type="transmembrane region" description="Helical" evidence="1">
    <location>
        <begin position="33"/>
        <end position="54"/>
    </location>
</feature>
<dbReference type="eggNOG" id="COG1525">
    <property type="taxonomic scope" value="Bacteria"/>
</dbReference>
<dbReference type="SUPFAM" id="SSF50199">
    <property type="entry name" value="Staphylococcal nuclease"/>
    <property type="match status" value="1"/>
</dbReference>
<gene>
    <name evidence="2" type="ORF">CP98_01473</name>
</gene>
<accession>A0A084EPD1</accession>
<evidence type="ECO:0000256" key="1">
    <source>
        <dbReference type="SAM" id="Phobius"/>
    </source>
</evidence>
<keyword evidence="1" id="KW-1133">Transmembrane helix</keyword>
<dbReference type="RefSeq" id="WP_037518344.1">
    <property type="nucleotide sequence ID" value="NZ_JGVR01000007.1"/>
</dbReference>
<dbReference type="Proteomes" id="UP000028534">
    <property type="component" value="Unassembled WGS sequence"/>
</dbReference>
<protein>
    <submittedName>
        <fullName evidence="2">Nuclease (SNase-like) protein</fullName>
    </submittedName>
</protein>
<keyword evidence="1" id="KW-0472">Membrane</keyword>
<organism evidence="2 3">
    <name type="scientific">Sphingobium yanoikuyae</name>
    <name type="common">Sphingomonas yanoikuyae</name>
    <dbReference type="NCBI Taxonomy" id="13690"/>
    <lineage>
        <taxon>Bacteria</taxon>
        <taxon>Pseudomonadati</taxon>
        <taxon>Pseudomonadota</taxon>
        <taxon>Alphaproteobacteria</taxon>
        <taxon>Sphingomonadales</taxon>
        <taxon>Sphingomonadaceae</taxon>
        <taxon>Sphingobium</taxon>
    </lineage>
</organism>
<reference evidence="2 3" key="1">
    <citation type="submission" date="2014-03" db="EMBL/GenBank/DDBJ databases">
        <title>Genome sequence of Sphingobium yanoikuyae B1.</title>
        <authorList>
            <person name="Gan H.M."/>
            <person name="Gan H.Y."/>
            <person name="Savka M.A."/>
        </authorList>
    </citation>
    <scope>NUCLEOTIDE SEQUENCE [LARGE SCALE GENOMIC DNA]</scope>
    <source>
        <strain evidence="2 3">B1</strain>
    </source>
</reference>
<evidence type="ECO:0000313" key="2">
    <source>
        <dbReference type="EMBL" id="KEZ19823.1"/>
    </source>
</evidence>
<dbReference type="InterPro" id="IPR035437">
    <property type="entry name" value="SNase_OB-fold_sf"/>
</dbReference>
<dbReference type="PATRIC" id="fig|13690.10.peg.1520"/>
<name>A0A084EPD1_SPHYA</name>
<dbReference type="AlphaFoldDB" id="A0A084EPD1"/>